<dbReference type="Gene3D" id="2.170.130.10">
    <property type="entry name" value="TonB-dependent receptor, plug domain"/>
    <property type="match status" value="1"/>
</dbReference>
<keyword evidence="9" id="KW-0732">Signal</keyword>
<evidence type="ECO:0000313" key="11">
    <source>
        <dbReference type="EMBL" id="USI73660.1"/>
    </source>
</evidence>
<sequence>MLAAVALAGWALPSLAATAPGEAGQSRFAIPAQRLESALAAFGAQSGLQVSIDAAVPADARSGKVSGLLSAPQALARLLAGTGYAGRIKGGIVTVAPERPAAAGTISTGPLHIEGGEPGAATAGAARDARGHDDIYDRDTTTTYMGKDEVERYKGVTSSDVLKGMLGVYSGDARNGGAIDPSVRGISGPGRVPVIVDGTEQALTVWRGYNGASNRAYIDPNLISGIQVQKGPVSERGVDGAIGGAVIIRTLDADDILRTGQAFGIEAKLEGGNNSTAPRWPTLLTGKDYHEVPGFPGSDGTPGSFVYPANDPAVLVKARTREDNDLLSLGDRAARIAMAGRLGRLDLFGAYAYRTHGNYFAGENGFGYYAQADANPDSPGTFIQRMAFNYLPGNEVTNTSSRTSSWLAKLAWHINGVSDLKAGFRDTRASYGDIMPSRIVGWGGTIGSIQWPASHVRAQAYNLDYRLQPGLWWLDLKAGLWDTHTLSETNSNGGYPNAATYTDPILRNTAVASARNDRFGFIASNQFKLGSRLDLLVQGNWQREVLRPRSASAIEAATTCASFFCGNYRSGRREEYRIDLKSEWRPFRFLKLNAGATYAGFRSDDDRLRNAVKDGSLPSVQSTIGYVSYIYFNTQNQADYRRRVYARILNGGADADATPDLLAAVAAEADRIAQGYEASDNGWSLFPVYLDPVFADANGRYSRADIPCLNGSYNDRSKYDLARGCTLSPITIFRQLNLADTQLSSRNWAPTASATLYITESSRAYVRYAEASRYPSLFESTIGFSQSLNPSVRLRPEHAHAFEAAFIQDLRPLLHLQDQHKADLKLVFYRNVTTDVIERDTHLKASNIAKQILSGLEVQARYDNGWLFGDFGYAHVLTNKACDATRAITTDIIKFRVPDCVKYGFYRGYLLTQAAPDNSLNVTLGARMLQRRLEFGPRFVWYSRYKNALLERLLDPADPINGYALNVPYAWGANLTVDAYVRFRISPRFTAEINGTNLTDRYYGDPLTRSLNPAPGRTLRFSLTGRL</sequence>
<organism evidence="11 12">
    <name type="scientific">Sphingomonas morindae</name>
    <dbReference type="NCBI Taxonomy" id="1541170"/>
    <lineage>
        <taxon>Bacteria</taxon>
        <taxon>Pseudomonadati</taxon>
        <taxon>Pseudomonadota</taxon>
        <taxon>Alphaproteobacteria</taxon>
        <taxon>Sphingomonadales</taxon>
        <taxon>Sphingomonadaceae</taxon>
        <taxon>Sphingomonas</taxon>
    </lineage>
</organism>
<dbReference type="PANTHER" id="PTHR30069:SF41">
    <property type="entry name" value="HEME_HEMOPEXIN UTILIZATION PROTEIN C"/>
    <property type="match status" value="1"/>
</dbReference>
<evidence type="ECO:0000256" key="4">
    <source>
        <dbReference type="ARBA" id="ARBA00022452"/>
    </source>
</evidence>
<keyword evidence="11" id="KW-0675">Receptor</keyword>
<dbReference type="SUPFAM" id="SSF56935">
    <property type="entry name" value="Porins"/>
    <property type="match status" value="1"/>
</dbReference>
<dbReference type="RefSeq" id="WP_252167466.1">
    <property type="nucleotide sequence ID" value="NZ_CP084930.1"/>
</dbReference>
<name>A0ABY4X9P7_9SPHN</name>
<dbReference type="InterPro" id="IPR037066">
    <property type="entry name" value="Plug_dom_sf"/>
</dbReference>
<accession>A0ABY4X9P7</accession>
<gene>
    <name evidence="11" type="ORF">LHA26_04080</name>
</gene>
<keyword evidence="5 8" id="KW-0812">Transmembrane</keyword>
<proteinExistence type="inferred from homology"/>
<dbReference type="Proteomes" id="UP001056937">
    <property type="component" value="Chromosome 1"/>
</dbReference>
<feature type="domain" description="Secretin/TonB short N-terminal" evidence="10">
    <location>
        <begin position="48"/>
        <end position="98"/>
    </location>
</feature>
<comment type="subcellular location">
    <subcellularLocation>
        <location evidence="1 8">Cell outer membrane</location>
        <topology evidence="1 8">Multi-pass membrane protein</topology>
    </subcellularLocation>
</comment>
<dbReference type="Gene3D" id="3.55.50.30">
    <property type="match status" value="1"/>
</dbReference>
<evidence type="ECO:0000256" key="9">
    <source>
        <dbReference type="SAM" id="SignalP"/>
    </source>
</evidence>
<keyword evidence="3 8" id="KW-0813">Transport</keyword>
<dbReference type="InterPro" id="IPR011662">
    <property type="entry name" value="Secretin/TonB_short_N"/>
</dbReference>
<dbReference type="Pfam" id="PF07715">
    <property type="entry name" value="Plug"/>
    <property type="match status" value="1"/>
</dbReference>
<evidence type="ECO:0000259" key="10">
    <source>
        <dbReference type="SMART" id="SM00965"/>
    </source>
</evidence>
<feature type="chain" id="PRO_5047390317" evidence="9">
    <location>
        <begin position="17"/>
        <end position="1027"/>
    </location>
</feature>
<evidence type="ECO:0000256" key="6">
    <source>
        <dbReference type="ARBA" id="ARBA00023136"/>
    </source>
</evidence>
<evidence type="ECO:0000256" key="2">
    <source>
        <dbReference type="ARBA" id="ARBA00009810"/>
    </source>
</evidence>
<evidence type="ECO:0000256" key="5">
    <source>
        <dbReference type="ARBA" id="ARBA00022692"/>
    </source>
</evidence>
<dbReference type="EMBL" id="CP084930">
    <property type="protein sequence ID" value="USI73660.1"/>
    <property type="molecule type" value="Genomic_DNA"/>
</dbReference>
<evidence type="ECO:0000313" key="12">
    <source>
        <dbReference type="Proteomes" id="UP001056937"/>
    </source>
</evidence>
<keyword evidence="6 8" id="KW-0472">Membrane</keyword>
<keyword evidence="7 8" id="KW-0998">Cell outer membrane</keyword>
<dbReference type="SMART" id="SM00965">
    <property type="entry name" value="STN"/>
    <property type="match status" value="1"/>
</dbReference>
<dbReference type="PROSITE" id="PS52016">
    <property type="entry name" value="TONB_DEPENDENT_REC_3"/>
    <property type="match status" value="1"/>
</dbReference>
<evidence type="ECO:0000256" key="7">
    <source>
        <dbReference type="ARBA" id="ARBA00023237"/>
    </source>
</evidence>
<dbReference type="Gene3D" id="2.40.170.20">
    <property type="entry name" value="TonB-dependent receptor, beta-barrel domain"/>
    <property type="match status" value="1"/>
</dbReference>
<dbReference type="InterPro" id="IPR039426">
    <property type="entry name" value="TonB-dep_rcpt-like"/>
</dbReference>
<reference evidence="11" key="1">
    <citation type="journal article" date="2022" name="Toxins">
        <title>Genomic Analysis of Sphingopyxis sp. USTB-05 for Biodegrading Cyanobacterial Hepatotoxins.</title>
        <authorList>
            <person name="Liu C."/>
            <person name="Xu Q."/>
            <person name="Zhao Z."/>
            <person name="Zhang H."/>
            <person name="Liu X."/>
            <person name="Yin C."/>
            <person name="Liu Y."/>
            <person name="Yan H."/>
        </authorList>
    </citation>
    <scope>NUCLEOTIDE SEQUENCE</scope>
    <source>
        <strain evidence="11">NBD5</strain>
    </source>
</reference>
<evidence type="ECO:0000256" key="1">
    <source>
        <dbReference type="ARBA" id="ARBA00004571"/>
    </source>
</evidence>
<dbReference type="InterPro" id="IPR012910">
    <property type="entry name" value="Plug_dom"/>
</dbReference>
<keyword evidence="4 8" id="KW-1134">Transmembrane beta strand</keyword>
<evidence type="ECO:0000256" key="3">
    <source>
        <dbReference type="ARBA" id="ARBA00022448"/>
    </source>
</evidence>
<protein>
    <submittedName>
        <fullName evidence="11">TonB-dependent receptor</fullName>
    </submittedName>
</protein>
<evidence type="ECO:0000256" key="8">
    <source>
        <dbReference type="PROSITE-ProRule" id="PRU01360"/>
    </source>
</evidence>
<keyword evidence="12" id="KW-1185">Reference proteome</keyword>
<dbReference type="InterPro" id="IPR036942">
    <property type="entry name" value="Beta-barrel_TonB_sf"/>
</dbReference>
<feature type="signal peptide" evidence="9">
    <location>
        <begin position="1"/>
        <end position="16"/>
    </location>
</feature>
<comment type="similarity">
    <text evidence="2 8">Belongs to the TonB-dependent receptor family.</text>
</comment>
<dbReference type="PANTHER" id="PTHR30069">
    <property type="entry name" value="TONB-DEPENDENT OUTER MEMBRANE RECEPTOR"/>
    <property type="match status" value="1"/>
</dbReference>